<dbReference type="PROSITE" id="PS50943">
    <property type="entry name" value="HTH_CROC1"/>
    <property type="match status" value="1"/>
</dbReference>
<dbReference type="InterPro" id="IPR032675">
    <property type="entry name" value="LRR_dom_sf"/>
</dbReference>
<dbReference type="InterPro" id="IPR001387">
    <property type="entry name" value="Cro/C1-type_HTH"/>
</dbReference>
<gene>
    <name evidence="5" type="ORF">ABZ921_32980</name>
</gene>
<dbReference type="InterPro" id="IPR010982">
    <property type="entry name" value="Lambda_DNA-bd_dom_sf"/>
</dbReference>
<organism evidence="5 6">
    <name type="scientific">Streptomyces atriruber</name>
    <dbReference type="NCBI Taxonomy" id="545121"/>
    <lineage>
        <taxon>Bacteria</taxon>
        <taxon>Bacillati</taxon>
        <taxon>Actinomycetota</taxon>
        <taxon>Actinomycetes</taxon>
        <taxon>Kitasatosporales</taxon>
        <taxon>Streptomycetaceae</taxon>
        <taxon>Streptomyces</taxon>
    </lineage>
</organism>
<evidence type="ECO:0000313" key="6">
    <source>
        <dbReference type="Proteomes" id="UP001551176"/>
    </source>
</evidence>
<comment type="caution">
    <text evidence="5">The sequence shown here is derived from an EMBL/GenBank/DDBJ whole genome shotgun (WGS) entry which is preliminary data.</text>
</comment>
<evidence type="ECO:0000259" key="3">
    <source>
        <dbReference type="PROSITE" id="PS50837"/>
    </source>
</evidence>
<dbReference type="Pfam" id="PF13560">
    <property type="entry name" value="HTH_31"/>
    <property type="match status" value="1"/>
</dbReference>
<dbReference type="PANTHER" id="PTHR46844">
    <property type="entry name" value="SLR5058 PROTEIN"/>
    <property type="match status" value="1"/>
</dbReference>
<feature type="domain" description="NACHT" evidence="3">
    <location>
        <begin position="181"/>
        <end position="520"/>
    </location>
</feature>
<keyword evidence="1" id="KW-0547">Nucleotide-binding</keyword>
<dbReference type="SUPFAM" id="SSF52540">
    <property type="entry name" value="P-loop containing nucleoside triphosphate hydrolases"/>
    <property type="match status" value="1"/>
</dbReference>
<keyword evidence="2" id="KW-0067">ATP-binding</keyword>
<dbReference type="RefSeq" id="WP_359355921.1">
    <property type="nucleotide sequence ID" value="NZ_JBEYXV010000020.1"/>
</dbReference>
<evidence type="ECO:0000256" key="1">
    <source>
        <dbReference type="ARBA" id="ARBA00022741"/>
    </source>
</evidence>
<dbReference type="PROSITE" id="PS50837">
    <property type="entry name" value="NACHT"/>
    <property type="match status" value="1"/>
</dbReference>
<evidence type="ECO:0000259" key="4">
    <source>
        <dbReference type="PROSITE" id="PS50943"/>
    </source>
</evidence>
<name>A0ABV3BWR3_9ACTN</name>
<protein>
    <submittedName>
        <fullName evidence="5">NACHT domain-containing protein</fullName>
    </submittedName>
</protein>
<evidence type="ECO:0000313" key="5">
    <source>
        <dbReference type="EMBL" id="MEU6825456.1"/>
    </source>
</evidence>
<dbReference type="PANTHER" id="PTHR46844:SF1">
    <property type="entry name" value="SLR5058 PROTEIN"/>
    <property type="match status" value="1"/>
</dbReference>
<dbReference type="Proteomes" id="UP001551176">
    <property type="component" value="Unassembled WGS sequence"/>
</dbReference>
<dbReference type="SUPFAM" id="SSF52047">
    <property type="entry name" value="RNI-like"/>
    <property type="match status" value="1"/>
</dbReference>
<dbReference type="SUPFAM" id="SSF47413">
    <property type="entry name" value="lambda repressor-like DNA-binding domains"/>
    <property type="match status" value="1"/>
</dbReference>
<dbReference type="Pfam" id="PF05729">
    <property type="entry name" value="NACHT"/>
    <property type="match status" value="1"/>
</dbReference>
<evidence type="ECO:0000256" key="2">
    <source>
        <dbReference type="ARBA" id="ARBA00022840"/>
    </source>
</evidence>
<dbReference type="SMART" id="SM00530">
    <property type="entry name" value="HTH_XRE"/>
    <property type="match status" value="1"/>
</dbReference>
<dbReference type="Gene3D" id="3.40.50.300">
    <property type="entry name" value="P-loop containing nucleotide triphosphate hydrolases"/>
    <property type="match status" value="1"/>
</dbReference>
<dbReference type="InterPro" id="IPR007111">
    <property type="entry name" value="NACHT_NTPase"/>
</dbReference>
<dbReference type="EMBL" id="JBEYXV010000020">
    <property type="protein sequence ID" value="MEU6825456.1"/>
    <property type="molecule type" value="Genomic_DNA"/>
</dbReference>
<sequence length="970" mass="107065">MRAELVELKAQLRQLRAERRLSMAGLELRAGLGHTTASRALNGSTVPSEATVVALARALGTDAGPLLARRRRALLEEPVPSRAPVGKTAVDDADTRFEKRYRQYVEHRHGQLSVIGLALSQTDRASWPLDTSYLSLELALRTAPGPGVRTKPSEQVWKFDLAAVGAEVRAERAEQALAGRRRTVIRGSAGSGKSTLLQWLAVTTARQDLPDELAHLEGCVPFVLPLRTLVRRGDLPGPQEYLAAVGCPLHAAQPTGWTDRALAGGRALLLIDGLDEIPQDQRARTRQWLLELLAAYPQSAYLVTTRPSAAPEGWLSQYGFTELSICPMRASDVSVFIARWHTAAADDTSSAEENSYLASLKETLRDTVRSQQDLAQLASTPLLCALVCALNRDRRGHLPHGRMELYEAALSMLLMRRDRERGIDAPESLVLTEHQSVQLLQRLAYWLIRNGQAEMDRSTAIDLIEDALPAMPQVAQQSDSAGVLTHLLARSGLLRTPAADTIDFIHRTFQDFLGAKAALDARDIPLLIRNAHDDQWEDVVRMAVAHARPQERVTLLRRLIARGDRTPTHRTRLHVLAAACLEYATELDPGVREEVEQRAAALVPPRSQDEAEILALAGPVILHVLPGPDGLDDDEAAAVIHTAELISGPAALTLLKKFRTHRTAQWALSNAWTNFDTHDYAREILAHIPDLSTVTIRTREELQELHHLRPLERAAFIGDFEGTEMTAPFAKENLRVLNIDRNHTVRALDFLHPHPNLTGLGLYTCPNISDLTPLTEVPLRTLEIHGCGSARIEGLKALAELDMLSLDMELPERRIGALPVDANLTQLILGPKVCRKLTLDGITRWPNLTRLDLSGPPEAFARITELVALKDLVFLGNAGPSMLEQLPEVPQITELWLGKWRLGDDLALVRAKLPSLSVLTIWADEHRQVDLTPLQGMPGLTVRIHHAAEVLGTEHFPPENVIRKPRPRAG</sequence>
<dbReference type="Gene3D" id="1.10.260.40">
    <property type="entry name" value="lambda repressor-like DNA-binding domains"/>
    <property type="match status" value="1"/>
</dbReference>
<proteinExistence type="predicted"/>
<accession>A0ABV3BWR3</accession>
<dbReference type="Gene3D" id="3.80.10.10">
    <property type="entry name" value="Ribonuclease Inhibitor"/>
    <property type="match status" value="1"/>
</dbReference>
<feature type="domain" description="HTH cro/C1-type" evidence="4">
    <location>
        <begin position="12"/>
        <end position="66"/>
    </location>
</feature>
<dbReference type="InterPro" id="IPR027417">
    <property type="entry name" value="P-loop_NTPase"/>
</dbReference>
<reference evidence="5 6" key="1">
    <citation type="submission" date="2024-06" db="EMBL/GenBank/DDBJ databases">
        <title>The Natural Products Discovery Center: Release of the First 8490 Sequenced Strains for Exploring Actinobacteria Biosynthetic Diversity.</title>
        <authorList>
            <person name="Kalkreuter E."/>
            <person name="Kautsar S.A."/>
            <person name="Yang D."/>
            <person name="Bader C.D."/>
            <person name="Teijaro C.N."/>
            <person name="Fluegel L."/>
            <person name="Davis C.M."/>
            <person name="Simpson J.R."/>
            <person name="Lauterbach L."/>
            <person name="Steele A.D."/>
            <person name="Gui C."/>
            <person name="Meng S."/>
            <person name="Li G."/>
            <person name="Viehrig K."/>
            <person name="Ye F."/>
            <person name="Su P."/>
            <person name="Kiefer A.F."/>
            <person name="Nichols A."/>
            <person name="Cepeda A.J."/>
            <person name="Yan W."/>
            <person name="Fan B."/>
            <person name="Jiang Y."/>
            <person name="Adhikari A."/>
            <person name="Zheng C.-J."/>
            <person name="Schuster L."/>
            <person name="Cowan T.M."/>
            <person name="Smanski M.J."/>
            <person name="Chevrette M.G."/>
            <person name="De Carvalho L.P.S."/>
            <person name="Shen B."/>
        </authorList>
    </citation>
    <scope>NUCLEOTIDE SEQUENCE [LARGE SCALE GENOMIC DNA]</scope>
    <source>
        <strain evidence="5 6">NPDC046838</strain>
    </source>
</reference>
<keyword evidence="6" id="KW-1185">Reference proteome</keyword>
<dbReference type="CDD" id="cd00093">
    <property type="entry name" value="HTH_XRE"/>
    <property type="match status" value="1"/>
</dbReference>